<protein>
    <submittedName>
        <fullName evidence="2">Uncharacterized protein</fullName>
    </submittedName>
</protein>
<gene>
    <name evidence="2" type="primary">gb06154</name>
    <name evidence="2" type="ORF">PR202_gb06154</name>
</gene>
<sequence length="149" mass="15912">MGDRNPLLISGAAPPATHKWSTEDGDSYARALVPLLAATELHWDPRLPRPRLSFSAASTLDLRCRRHARSRAPPPSPRSISAADVASCSSSSVAATLDLHYRCRVRARAPPPRPRSSSATVPRPSSSSSAAMPRLSSASSAPELRLLRA</sequence>
<dbReference type="AlphaFoldDB" id="A0AAV5E8U1"/>
<comment type="caution">
    <text evidence="2">The sequence shown here is derived from an EMBL/GenBank/DDBJ whole genome shotgun (WGS) entry which is preliminary data.</text>
</comment>
<keyword evidence="3" id="KW-1185">Reference proteome</keyword>
<feature type="region of interest" description="Disordered" evidence="1">
    <location>
        <begin position="65"/>
        <end position="85"/>
    </location>
</feature>
<evidence type="ECO:0000313" key="3">
    <source>
        <dbReference type="Proteomes" id="UP001054889"/>
    </source>
</evidence>
<feature type="region of interest" description="Disordered" evidence="1">
    <location>
        <begin position="1"/>
        <end position="22"/>
    </location>
</feature>
<accession>A0AAV5E8U1</accession>
<feature type="region of interest" description="Disordered" evidence="1">
    <location>
        <begin position="105"/>
        <end position="149"/>
    </location>
</feature>
<dbReference type="EMBL" id="BQKI01000074">
    <property type="protein sequence ID" value="GJN18941.1"/>
    <property type="molecule type" value="Genomic_DNA"/>
</dbReference>
<name>A0AAV5E8U1_ELECO</name>
<proteinExistence type="predicted"/>
<dbReference type="Proteomes" id="UP001054889">
    <property type="component" value="Unassembled WGS sequence"/>
</dbReference>
<organism evidence="2 3">
    <name type="scientific">Eleusine coracana subsp. coracana</name>
    <dbReference type="NCBI Taxonomy" id="191504"/>
    <lineage>
        <taxon>Eukaryota</taxon>
        <taxon>Viridiplantae</taxon>
        <taxon>Streptophyta</taxon>
        <taxon>Embryophyta</taxon>
        <taxon>Tracheophyta</taxon>
        <taxon>Spermatophyta</taxon>
        <taxon>Magnoliopsida</taxon>
        <taxon>Liliopsida</taxon>
        <taxon>Poales</taxon>
        <taxon>Poaceae</taxon>
        <taxon>PACMAD clade</taxon>
        <taxon>Chloridoideae</taxon>
        <taxon>Cynodonteae</taxon>
        <taxon>Eleusininae</taxon>
        <taxon>Eleusine</taxon>
    </lineage>
</organism>
<feature type="compositionally biased region" description="Low complexity" evidence="1">
    <location>
        <begin position="115"/>
        <end position="142"/>
    </location>
</feature>
<evidence type="ECO:0000256" key="1">
    <source>
        <dbReference type="SAM" id="MobiDB-lite"/>
    </source>
</evidence>
<reference evidence="2" key="1">
    <citation type="journal article" date="2018" name="DNA Res.">
        <title>Multiple hybrid de novo genome assembly of finger millet, an orphan allotetraploid crop.</title>
        <authorList>
            <person name="Hatakeyama M."/>
            <person name="Aluri S."/>
            <person name="Balachadran M.T."/>
            <person name="Sivarajan S.R."/>
            <person name="Patrignani A."/>
            <person name="Gruter S."/>
            <person name="Poveda L."/>
            <person name="Shimizu-Inatsugi R."/>
            <person name="Baeten J."/>
            <person name="Francoijs K.J."/>
            <person name="Nataraja K.N."/>
            <person name="Reddy Y.A.N."/>
            <person name="Phadnis S."/>
            <person name="Ravikumar R.L."/>
            <person name="Schlapbach R."/>
            <person name="Sreeman S.M."/>
            <person name="Shimizu K.K."/>
        </authorList>
    </citation>
    <scope>NUCLEOTIDE SEQUENCE</scope>
</reference>
<reference evidence="2" key="2">
    <citation type="submission" date="2021-12" db="EMBL/GenBank/DDBJ databases">
        <title>Resequencing data analysis of finger millet.</title>
        <authorList>
            <person name="Hatakeyama M."/>
            <person name="Aluri S."/>
            <person name="Balachadran M.T."/>
            <person name="Sivarajan S.R."/>
            <person name="Poveda L."/>
            <person name="Shimizu-Inatsugi R."/>
            <person name="Schlapbach R."/>
            <person name="Sreeman S.M."/>
            <person name="Shimizu K.K."/>
        </authorList>
    </citation>
    <scope>NUCLEOTIDE SEQUENCE</scope>
</reference>
<evidence type="ECO:0000313" key="2">
    <source>
        <dbReference type="EMBL" id="GJN18941.1"/>
    </source>
</evidence>